<dbReference type="PANTHER" id="PTHR36173">
    <property type="entry name" value="RIBONUCLEASE VAPC16-RELATED"/>
    <property type="match status" value="1"/>
</dbReference>
<evidence type="ECO:0000313" key="2">
    <source>
        <dbReference type="EMBL" id="VFK40272.1"/>
    </source>
</evidence>
<name>A0A450YSB3_9GAMM</name>
<evidence type="ECO:0000259" key="1">
    <source>
        <dbReference type="Pfam" id="PF01850"/>
    </source>
</evidence>
<proteinExistence type="predicted"/>
<dbReference type="CDD" id="cd09872">
    <property type="entry name" value="PIN_Sll0205-like"/>
    <property type="match status" value="1"/>
</dbReference>
<organism evidence="3">
    <name type="scientific">Candidatus Kentrum sp. SD</name>
    <dbReference type="NCBI Taxonomy" id="2126332"/>
    <lineage>
        <taxon>Bacteria</taxon>
        <taxon>Pseudomonadati</taxon>
        <taxon>Pseudomonadota</taxon>
        <taxon>Gammaproteobacteria</taxon>
        <taxon>Candidatus Kentrum</taxon>
    </lineage>
</organism>
<dbReference type="AlphaFoldDB" id="A0A450YSB3"/>
<dbReference type="InterPro" id="IPR052919">
    <property type="entry name" value="TA_system_RNase"/>
</dbReference>
<accession>A0A450YSB3</accession>
<dbReference type="InterPro" id="IPR029060">
    <property type="entry name" value="PIN-like_dom_sf"/>
</dbReference>
<dbReference type="EMBL" id="CAADFU010000037">
    <property type="protein sequence ID" value="VFK44413.1"/>
    <property type="molecule type" value="Genomic_DNA"/>
</dbReference>
<evidence type="ECO:0000313" key="3">
    <source>
        <dbReference type="EMBL" id="VFK44413.1"/>
    </source>
</evidence>
<reference evidence="3" key="1">
    <citation type="submission" date="2019-02" db="EMBL/GenBank/DDBJ databases">
        <authorList>
            <person name="Gruber-Vodicka R. H."/>
            <person name="Seah K. B. B."/>
        </authorList>
    </citation>
    <scope>NUCLEOTIDE SEQUENCE</scope>
    <source>
        <strain evidence="3">BECK_S1320</strain>
        <strain evidence="2">BECK_S1321</strain>
    </source>
</reference>
<dbReference type="SUPFAM" id="SSF88723">
    <property type="entry name" value="PIN domain-like"/>
    <property type="match status" value="1"/>
</dbReference>
<sequence>MRVLLDTHALLWWFTDDDRLSEAAREIIANEENGIFVSAASAWEIATGQRMGKLSRTYRKPLNASPSW</sequence>
<dbReference type="InterPro" id="IPR041705">
    <property type="entry name" value="PIN_Sll0205"/>
</dbReference>
<protein>
    <submittedName>
        <fullName evidence="3">PIN domain-containing protein</fullName>
    </submittedName>
</protein>
<dbReference type="Pfam" id="PF01850">
    <property type="entry name" value="PIN"/>
    <property type="match status" value="1"/>
</dbReference>
<gene>
    <name evidence="3" type="ORF">BECKSD772E_GA0070983_103723</name>
    <name evidence="2" type="ORF">BECKSD772F_GA0070984_105713</name>
</gene>
<dbReference type="PANTHER" id="PTHR36173:SF2">
    <property type="entry name" value="RIBONUCLEASE VAPC16"/>
    <property type="match status" value="1"/>
</dbReference>
<dbReference type="Gene3D" id="3.40.50.1010">
    <property type="entry name" value="5'-nuclease"/>
    <property type="match status" value="1"/>
</dbReference>
<feature type="domain" description="PIN" evidence="1">
    <location>
        <begin position="3"/>
        <end position="51"/>
    </location>
</feature>
<dbReference type="EMBL" id="CAADFR010000057">
    <property type="protein sequence ID" value="VFK40272.1"/>
    <property type="molecule type" value="Genomic_DNA"/>
</dbReference>
<dbReference type="InterPro" id="IPR002716">
    <property type="entry name" value="PIN_dom"/>
</dbReference>